<gene>
    <name evidence="11" type="ORF">IX53_01330</name>
</gene>
<dbReference type="InterPro" id="IPR007197">
    <property type="entry name" value="rSAM"/>
</dbReference>
<keyword evidence="5" id="KW-0489">Methyltransferase</keyword>
<dbReference type="STRING" id="1330330.IX53_01330"/>
<comment type="subcellular location">
    <subcellularLocation>
        <location evidence="2">Cytoplasm</location>
    </subcellularLocation>
</comment>
<dbReference type="InterPro" id="IPR013785">
    <property type="entry name" value="Aldolase_TIM"/>
</dbReference>
<dbReference type="GO" id="GO:0008173">
    <property type="term" value="F:RNA methyltransferase activity"/>
    <property type="evidence" value="ECO:0007669"/>
    <property type="project" value="InterPro"/>
</dbReference>
<evidence type="ECO:0000256" key="9">
    <source>
        <dbReference type="ARBA" id="ARBA00023004"/>
    </source>
</evidence>
<dbReference type="InterPro" id="IPR058240">
    <property type="entry name" value="rSAM_sf"/>
</dbReference>
<dbReference type="GO" id="GO:0051539">
    <property type="term" value="F:4 iron, 4 sulfur cluster binding"/>
    <property type="evidence" value="ECO:0007669"/>
    <property type="project" value="UniProtKB-KW"/>
</dbReference>
<dbReference type="AlphaFoldDB" id="A0A0G2ZAS8"/>
<dbReference type="GO" id="GO:0070475">
    <property type="term" value="P:rRNA base methylation"/>
    <property type="evidence" value="ECO:0007669"/>
    <property type="project" value="TreeGrafter"/>
</dbReference>
<dbReference type="PANTHER" id="PTHR30544:SF5">
    <property type="entry name" value="RADICAL SAM CORE DOMAIN-CONTAINING PROTEIN"/>
    <property type="match status" value="1"/>
</dbReference>
<evidence type="ECO:0000256" key="4">
    <source>
        <dbReference type="ARBA" id="ARBA00022490"/>
    </source>
</evidence>
<dbReference type="SUPFAM" id="SSF102114">
    <property type="entry name" value="Radical SAM enzymes"/>
    <property type="match status" value="1"/>
</dbReference>
<keyword evidence="4" id="KW-0963">Cytoplasm</keyword>
<keyword evidence="3" id="KW-0004">4Fe-4S</keyword>
<evidence type="ECO:0000256" key="5">
    <source>
        <dbReference type="ARBA" id="ARBA00022603"/>
    </source>
</evidence>
<dbReference type="GO" id="GO:0030488">
    <property type="term" value="P:tRNA methylation"/>
    <property type="evidence" value="ECO:0007669"/>
    <property type="project" value="TreeGrafter"/>
</dbReference>
<dbReference type="SFLD" id="SFLDS00029">
    <property type="entry name" value="Radical_SAM"/>
    <property type="match status" value="1"/>
</dbReference>
<evidence type="ECO:0000313" key="12">
    <source>
        <dbReference type="Proteomes" id="UP000035159"/>
    </source>
</evidence>
<keyword evidence="12" id="KW-1185">Reference proteome</keyword>
<keyword evidence="7" id="KW-0949">S-adenosyl-L-methionine</keyword>
<dbReference type="RefSeq" id="WP_047753819.1">
    <property type="nucleotide sequence ID" value="NZ_CAJUHA010000022.1"/>
</dbReference>
<evidence type="ECO:0000256" key="7">
    <source>
        <dbReference type="ARBA" id="ARBA00022691"/>
    </source>
</evidence>
<evidence type="ECO:0000313" key="11">
    <source>
        <dbReference type="EMBL" id="AKI96684.1"/>
    </source>
</evidence>
<dbReference type="KEGG" id="kpf:IX53_01330"/>
<dbReference type="PANTHER" id="PTHR30544">
    <property type="entry name" value="23S RRNA METHYLTRANSFERASE"/>
    <property type="match status" value="1"/>
</dbReference>
<dbReference type="GO" id="GO:0005737">
    <property type="term" value="C:cytoplasm"/>
    <property type="evidence" value="ECO:0007669"/>
    <property type="project" value="UniProtKB-SubCell"/>
</dbReference>
<evidence type="ECO:0000256" key="2">
    <source>
        <dbReference type="ARBA" id="ARBA00004496"/>
    </source>
</evidence>
<keyword evidence="6" id="KW-0808">Transferase</keyword>
<protein>
    <submittedName>
        <fullName evidence="11">Radical SAM protein</fullName>
    </submittedName>
</protein>
<dbReference type="InterPro" id="IPR004383">
    <property type="entry name" value="rRNA_lsu_MTrfase_RlmN/Cfr"/>
</dbReference>
<keyword evidence="10" id="KW-0411">Iron-sulfur</keyword>
<accession>A0A0G2ZAS8</accession>
<dbReference type="PIRSF" id="PIRSF006004">
    <property type="entry name" value="CHP00048"/>
    <property type="match status" value="1"/>
</dbReference>
<reference evidence="11 12" key="1">
    <citation type="submission" date="2015-04" db="EMBL/GenBank/DDBJ databases">
        <title>Complete Genome Sequence of Kosmotoga pacifica SLHLJ1.</title>
        <authorList>
            <person name="Jiang L.J."/>
            <person name="Shao Z.Z."/>
            <person name="Jebbar M."/>
        </authorList>
    </citation>
    <scope>NUCLEOTIDE SEQUENCE [LARGE SCALE GENOMIC DNA]</scope>
    <source>
        <strain evidence="11 12">SLHLJ1</strain>
    </source>
</reference>
<evidence type="ECO:0000256" key="1">
    <source>
        <dbReference type="ARBA" id="ARBA00001966"/>
    </source>
</evidence>
<evidence type="ECO:0000256" key="10">
    <source>
        <dbReference type="ARBA" id="ARBA00023014"/>
    </source>
</evidence>
<keyword evidence="8" id="KW-0479">Metal-binding</keyword>
<name>A0A0G2ZAS8_9BACT</name>
<dbReference type="InterPro" id="IPR040072">
    <property type="entry name" value="Methyltransferase_A"/>
</dbReference>
<dbReference type="Gene3D" id="3.20.20.70">
    <property type="entry name" value="Aldolase class I"/>
    <property type="match status" value="1"/>
</dbReference>
<dbReference type="OrthoDB" id="36821at2"/>
<sequence>MKILKQFGRDDIAWVFLGETSKGNLVEFVESVQPPIPREEKEVVIISTLVGCPIGCYMCDAGGFYHGKLTVDEMLEQIDHVVLNRFGRFSVPSKKFKIQFARMGEPALNDAVLEVLDTLPARYDAPGLLPSISTVAPVGRESFFEQLIKIKNRHYKGRFQLQFSIHSTDPDQRDRIIPIKKWSFEQIAEFGERFYTEGDRKVTLNFALGKDNIVDPKRLAEFFDPGKFLIKITPVNPTYRAIENGVESGVDVKYQTLPYHPRLLESLHEIGFEVIVSIGELEENKIGSNCGQYVQRHLLSDLQISGAYELARNSKIV</sequence>
<dbReference type="Proteomes" id="UP000035159">
    <property type="component" value="Chromosome"/>
</dbReference>
<dbReference type="EMBL" id="CP011232">
    <property type="protein sequence ID" value="AKI96684.1"/>
    <property type="molecule type" value="Genomic_DNA"/>
</dbReference>
<dbReference type="PATRIC" id="fig|1330330.3.peg.270"/>
<comment type="cofactor">
    <cofactor evidence="1">
        <name>[4Fe-4S] cluster</name>
        <dbReference type="ChEBI" id="CHEBI:49883"/>
    </cofactor>
</comment>
<evidence type="ECO:0000256" key="8">
    <source>
        <dbReference type="ARBA" id="ARBA00022723"/>
    </source>
</evidence>
<evidence type="ECO:0000256" key="6">
    <source>
        <dbReference type="ARBA" id="ARBA00022679"/>
    </source>
</evidence>
<proteinExistence type="predicted"/>
<dbReference type="GO" id="GO:0046872">
    <property type="term" value="F:metal ion binding"/>
    <property type="evidence" value="ECO:0007669"/>
    <property type="project" value="UniProtKB-KW"/>
</dbReference>
<organism evidence="11 12">
    <name type="scientific">Kosmotoga pacifica</name>
    <dbReference type="NCBI Taxonomy" id="1330330"/>
    <lineage>
        <taxon>Bacteria</taxon>
        <taxon>Thermotogati</taxon>
        <taxon>Thermotogota</taxon>
        <taxon>Thermotogae</taxon>
        <taxon>Kosmotogales</taxon>
        <taxon>Kosmotogaceae</taxon>
        <taxon>Kosmotoga</taxon>
    </lineage>
</organism>
<keyword evidence="9" id="KW-0408">Iron</keyword>
<evidence type="ECO:0000256" key="3">
    <source>
        <dbReference type="ARBA" id="ARBA00022485"/>
    </source>
</evidence>